<accession>A0A0G2G9U1</accession>
<dbReference type="AlphaFoldDB" id="A0A0G2G9U1"/>
<evidence type="ECO:0000313" key="2">
    <source>
        <dbReference type="EMBL" id="KKY20433.1"/>
    </source>
</evidence>
<comment type="caution">
    <text evidence="2">The sequence shown here is derived from an EMBL/GenBank/DDBJ whole genome shotgun (WGS) entry which is preliminary data.</text>
</comment>
<sequence length="101" mass="10720">MHFMIPVKFTPKTYSHNTSKVSSAVDRAEALRRRRHPRVDVGGAAHVDAARDELRVGVPGVARGRLDGGQGGAEETGFVGVGERDVGAQLREARGDGEADA</sequence>
<dbReference type="EMBL" id="LAQI01000100">
    <property type="protein sequence ID" value="KKY20433.1"/>
    <property type="molecule type" value="Genomic_DNA"/>
</dbReference>
<feature type="compositionally biased region" description="Basic and acidic residues" evidence="1">
    <location>
        <begin position="82"/>
        <end position="101"/>
    </location>
</feature>
<feature type="region of interest" description="Disordered" evidence="1">
    <location>
        <begin position="61"/>
        <end position="101"/>
    </location>
</feature>
<reference evidence="2 3" key="1">
    <citation type="submission" date="2015-03" db="EMBL/GenBank/DDBJ databases">
        <authorList>
            <person name="Morales-Cruz A."/>
            <person name="Amrine K.C."/>
            <person name="Cantu D."/>
        </authorList>
    </citation>
    <scope>NUCLEOTIDE SEQUENCE [LARGE SCALE GENOMIC DNA]</scope>
    <source>
        <strain evidence="2">DS831</strain>
    </source>
</reference>
<organism evidence="2 3">
    <name type="scientific">Diplodia seriata</name>
    <dbReference type="NCBI Taxonomy" id="420778"/>
    <lineage>
        <taxon>Eukaryota</taxon>
        <taxon>Fungi</taxon>
        <taxon>Dikarya</taxon>
        <taxon>Ascomycota</taxon>
        <taxon>Pezizomycotina</taxon>
        <taxon>Dothideomycetes</taxon>
        <taxon>Dothideomycetes incertae sedis</taxon>
        <taxon>Botryosphaeriales</taxon>
        <taxon>Botryosphaeriaceae</taxon>
        <taxon>Diplodia</taxon>
    </lineage>
</organism>
<name>A0A0G2G9U1_9PEZI</name>
<evidence type="ECO:0000256" key="1">
    <source>
        <dbReference type="SAM" id="MobiDB-lite"/>
    </source>
</evidence>
<reference evidence="2 3" key="2">
    <citation type="submission" date="2015-05" db="EMBL/GenBank/DDBJ databases">
        <title>Distinctive expansion of gene families associated with plant cell wall degradation and secondary metabolism in the genomes of grapevine trunk pathogens.</title>
        <authorList>
            <person name="Lawrence D.P."/>
            <person name="Travadon R."/>
            <person name="Rolshausen P.E."/>
            <person name="Baumgartner K."/>
        </authorList>
    </citation>
    <scope>NUCLEOTIDE SEQUENCE [LARGE SCALE GENOMIC DNA]</scope>
    <source>
        <strain evidence="2">DS831</strain>
    </source>
</reference>
<evidence type="ECO:0000313" key="3">
    <source>
        <dbReference type="Proteomes" id="UP000034182"/>
    </source>
</evidence>
<protein>
    <submittedName>
        <fullName evidence="2">Uncharacterized protein</fullName>
    </submittedName>
</protein>
<gene>
    <name evidence="2" type="ORF">UCDDS831_g04775</name>
</gene>
<proteinExistence type="predicted"/>
<dbReference type="Proteomes" id="UP000034182">
    <property type="component" value="Unassembled WGS sequence"/>
</dbReference>